<dbReference type="EMBL" id="JRLV01000019">
    <property type="protein sequence ID" value="KGO79252.1"/>
    <property type="molecule type" value="Genomic_DNA"/>
</dbReference>
<name>A0A0A2LGG1_9FLAO</name>
<sequence>MLKKHFILLLFFFPVVMFSQIREKGTVKPKLTTTSQQGASMQSDNNTSTIKSSVSKVSDSIATVDMYKIITIDRDTTYVDTTLTVQNDYKANYLRKDNFGLLAFPNEGQTYNVLDYGLTEYNAFPDFGFKAKHAAYMEVNDINYYHVPTPYTDLFYKSVLSQGQIMDALVTLNTSDNLNFAVAYKGIRSIGKYINSISSNGNFRFITSYNTTDKRYVLKLHFTGQDISNQENGGITDVDFFESGEPLYTDRERLDVYNKDATSLMKGNRFFVDHTFRLSKSNPNSLVFHHQFNYENKSFLYTQPTANQRFGDFYTSYINNKTRYNRLYNMLGAAYSNEDIGMIEFYLEDYTYNYFYKRIIFGDNFIPNAINDRINTYGARYTYHKDKLKGSVLFSNSITNQSLANIQASARYTFDEKNVLSFRYQNMNKLPNLNYRLYQSGYIDYNWFNEFKNEKINSFEFEAKTKWLDASMQYTVLNDHLYFERNEVAFDEDEIEPVIVSPTQYDGTINYLSIKAAKEFKFGKFGLDNTVLYQNVTQSDKILNVPDFITRNTFYFSEHLFKKALFIQTGVTFQYFTKYYANDYNPLLGEFYVQDKRKIGDFPLMDFFLNAKIKTFRVFLKYEHFNSSFSGYNYFSAPSYPYRDAVIRFGVIWDFFS</sequence>
<dbReference type="AlphaFoldDB" id="A0A0A2LGG1"/>
<evidence type="ECO:0000313" key="2">
    <source>
        <dbReference type="EMBL" id="KGO79252.1"/>
    </source>
</evidence>
<evidence type="ECO:0000256" key="1">
    <source>
        <dbReference type="SAM" id="MobiDB-lite"/>
    </source>
</evidence>
<evidence type="ECO:0008006" key="4">
    <source>
        <dbReference type="Google" id="ProtNLM"/>
    </source>
</evidence>
<reference evidence="2 3" key="1">
    <citation type="submission" date="2013-09" db="EMBL/GenBank/DDBJ databases">
        <authorList>
            <person name="Zeng Z."/>
            <person name="Chen C."/>
        </authorList>
    </citation>
    <scope>NUCLEOTIDE SEQUENCE [LARGE SCALE GENOMIC DNA]</scope>
    <source>
        <strain evidence="2 3">F44-8</strain>
    </source>
</reference>
<dbReference type="InterPro" id="IPR025631">
    <property type="entry name" value="Porin_10"/>
</dbReference>
<protein>
    <recommendedName>
        <fullName evidence="4">Porin</fullName>
    </recommendedName>
</protein>
<comment type="caution">
    <text evidence="2">The sequence shown here is derived from an EMBL/GenBank/DDBJ whole genome shotgun (WGS) entry which is preliminary data.</text>
</comment>
<evidence type="ECO:0000313" key="3">
    <source>
        <dbReference type="Proteomes" id="UP000030129"/>
    </source>
</evidence>
<accession>A0A0A2LGG1</accession>
<proteinExistence type="predicted"/>
<dbReference type="SUPFAM" id="SSF56935">
    <property type="entry name" value="Porins"/>
    <property type="match status" value="1"/>
</dbReference>
<feature type="region of interest" description="Disordered" evidence="1">
    <location>
        <begin position="29"/>
        <end position="50"/>
    </location>
</feature>
<dbReference type="eggNOG" id="COG4206">
    <property type="taxonomic scope" value="Bacteria"/>
</dbReference>
<organism evidence="2 3">
    <name type="scientific">Flavobacterium beibuense F44-8</name>
    <dbReference type="NCBI Taxonomy" id="1406840"/>
    <lineage>
        <taxon>Bacteria</taxon>
        <taxon>Pseudomonadati</taxon>
        <taxon>Bacteroidota</taxon>
        <taxon>Flavobacteriia</taxon>
        <taxon>Flavobacteriales</taxon>
        <taxon>Flavobacteriaceae</taxon>
        <taxon>Flavobacterium</taxon>
    </lineage>
</organism>
<dbReference type="Proteomes" id="UP000030129">
    <property type="component" value="Unassembled WGS sequence"/>
</dbReference>
<feature type="compositionally biased region" description="Polar residues" evidence="1">
    <location>
        <begin position="31"/>
        <end position="44"/>
    </location>
</feature>
<gene>
    <name evidence="2" type="ORF">Q763_14520</name>
</gene>
<dbReference type="STRING" id="1406840.Q763_14520"/>
<keyword evidence="3" id="KW-1185">Reference proteome</keyword>
<dbReference type="Pfam" id="PF14121">
    <property type="entry name" value="Porin_10"/>
    <property type="match status" value="1"/>
</dbReference>